<dbReference type="EMBL" id="CATQJA010002243">
    <property type="protein sequence ID" value="CAJ0570079.1"/>
    <property type="molecule type" value="Genomic_DNA"/>
</dbReference>
<keyword evidence="1" id="KW-0472">Membrane</keyword>
<sequence>MPKKVVYHYAFLQIFSLLVSTMFLLCDMGRFRNGSISIFFLNVLSEFAVANVLAISVYFSLQPNLSWLLLLYFHLVLSFRMSQFIRHLHHQSVRSCIIEWIALLPDTEKYPVLERSCLMETAAFSTWILAFSFDENGFALLSCLPRAEINQSDHRPSNCVKPNGQVHMASLVMPINKTHSMNDSELRQWQAGIAGFNSNKVLGGQRRAPEEGNQKLQQLTHSEVKNTWII</sequence>
<keyword evidence="1" id="KW-0812">Transmembrane</keyword>
<protein>
    <submittedName>
        <fullName evidence="2">Uncharacterized protein</fullName>
    </submittedName>
</protein>
<keyword evidence="3" id="KW-1185">Reference proteome</keyword>
<comment type="caution">
    <text evidence="2">The sequence shown here is derived from an EMBL/GenBank/DDBJ whole genome shotgun (WGS) entry which is preliminary data.</text>
</comment>
<dbReference type="Proteomes" id="UP001177023">
    <property type="component" value="Unassembled WGS sequence"/>
</dbReference>
<feature type="transmembrane region" description="Helical" evidence="1">
    <location>
        <begin position="6"/>
        <end position="26"/>
    </location>
</feature>
<evidence type="ECO:0000313" key="2">
    <source>
        <dbReference type="EMBL" id="CAJ0570079.1"/>
    </source>
</evidence>
<proteinExistence type="predicted"/>
<keyword evidence="1" id="KW-1133">Transmembrane helix</keyword>
<reference evidence="2" key="1">
    <citation type="submission" date="2023-06" db="EMBL/GenBank/DDBJ databases">
        <authorList>
            <person name="Delattre M."/>
        </authorList>
    </citation>
    <scope>NUCLEOTIDE SEQUENCE</scope>
    <source>
        <strain evidence="2">AF72</strain>
    </source>
</reference>
<evidence type="ECO:0000256" key="1">
    <source>
        <dbReference type="SAM" id="Phobius"/>
    </source>
</evidence>
<gene>
    <name evidence="2" type="ORF">MSPICULIGERA_LOCUS8530</name>
</gene>
<accession>A0AA36CKL4</accession>
<feature type="transmembrane region" description="Helical" evidence="1">
    <location>
        <begin position="38"/>
        <end position="59"/>
    </location>
</feature>
<organism evidence="2 3">
    <name type="scientific">Mesorhabditis spiculigera</name>
    <dbReference type="NCBI Taxonomy" id="96644"/>
    <lineage>
        <taxon>Eukaryota</taxon>
        <taxon>Metazoa</taxon>
        <taxon>Ecdysozoa</taxon>
        <taxon>Nematoda</taxon>
        <taxon>Chromadorea</taxon>
        <taxon>Rhabditida</taxon>
        <taxon>Rhabditina</taxon>
        <taxon>Rhabditomorpha</taxon>
        <taxon>Rhabditoidea</taxon>
        <taxon>Rhabditidae</taxon>
        <taxon>Mesorhabditinae</taxon>
        <taxon>Mesorhabditis</taxon>
    </lineage>
</organism>
<name>A0AA36CKL4_9BILA</name>
<dbReference type="AlphaFoldDB" id="A0AA36CKL4"/>
<feature type="non-terminal residue" evidence="2">
    <location>
        <position position="230"/>
    </location>
</feature>
<evidence type="ECO:0000313" key="3">
    <source>
        <dbReference type="Proteomes" id="UP001177023"/>
    </source>
</evidence>